<dbReference type="PANTHER" id="PTHR30270">
    <property type="entry name" value="THIAMINE-MONOPHOSPHATE KINASE"/>
    <property type="match status" value="1"/>
</dbReference>
<dbReference type="InterPro" id="IPR036676">
    <property type="entry name" value="PurM-like_C_sf"/>
</dbReference>
<dbReference type="PANTHER" id="PTHR30270:SF0">
    <property type="entry name" value="THIAMINE-MONOPHOSPHATE KINASE"/>
    <property type="match status" value="1"/>
</dbReference>
<dbReference type="InterPro" id="IPR036921">
    <property type="entry name" value="PurM-like_N_sf"/>
</dbReference>
<protein>
    <submittedName>
        <fullName evidence="2">Thiamine-monophosphate kinase</fullName>
        <ecNumber evidence="2">2.7.4.16</ecNumber>
    </submittedName>
</protein>
<feature type="domain" description="PurM-like N-terminal" evidence="1">
    <location>
        <begin position="35"/>
        <end position="147"/>
    </location>
</feature>
<gene>
    <name evidence="2" type="ORF">MNBD_UNCLBAC01-1921</name>
</gene>
<dbReference type="NCBIfam" id="TIGR01379">
    <property type="entry name" value="thiL"/>
    <property type="match status" value="1"/>
</dbReference>
<evidence type="ECO:0000259" key="1">
    <source>
        <dbReference type="Pfam" id="PF00586"/>
    </source>
</evidence>
<dbReference type="Gene3D" id="3.30.1330.10">
    <property type="entry name" value="PurM-like, N-terminal domain"/>
    <property type="match status" value="1"/>
</dbReference>
<dbReference type="CDD" id="cd02194">
    <property type="entry name" value="ThiL"/>
    <property type="match status" value="1"/>
</dbReference>
<dbReference type="SUPFAM" id="SSF55326">
    <property type="entry name" value="PurM N-terminal domain-like"/>
    <property type="match status" value="1"/>
</dbReference>
<reference evidence="2" key="1">
    <citation type="submission" date="2018-06" db="EMBL/GenBank/DDBJ databases">
        <authorList>
            <person name="Zhirakovskaya E."/>
        </authorList>
    </citation>
    <scope>NUCLEOTIDE SEQUENCE</scope>
</reference>
<dbReference type="GO" id="GO:0009228">
    <property type="term" value="P:thiamine biosynthetic process"/>
    <property type="evidence" value="ECO:0007669"/>
    <property type="project" value="InterPro"/>
</dbReference>
<evidence type="ECO:0000313" key="2">
    <source>
        <dbReference type="EMBL" id="VAX35611.1"/>
    </source>
</evidence>
<dbReference type="Gene3D" id="3.90.650.10">
    <property type="entry name" value="PurM-like C-terminal domain"/>
    <property type="match status" value="1"/>
</dbReference>
<dbReference type="InterPro" id="IPR006283">
    <property type="entry name" value="ThiL-like"/>
</dbReference>
<dbReference type="AlphaFoldDB" id="A0A3B1D9U1"/>
<organism evidence="2">
    <name type="scientific">hydrothermal vent metagenome</name>
    <dbReference type="NCBI Taxonomy" id="652676"/>
    <lineage>
        <taxon>unclassified sequences</taxon>
        <taxon>metagenomes</taxon>
        <taxon>ecological metagenomes</taxon>
    </lineage>
</organism>
<proteinExistence type="inferred from homology"/>
<dbReference type="SUPFAM" id="SSF56042">
    <property type="entry name" value="PurM C-terminal domain-like"/>
    <property type="match status" value="1"/>
</dbReference>
<dbReference type="EC" id="2.7.4.16" evidence="2"/>
<name>A0A3B1D9U1_9ZZZZ</name>
<sequence>MFKSKKNLSDYGEFGLIDLIKKYVTLSPSIIQGIGDDTAVLPLNKSKYLLFTTDMLIEGVHFTHQCPTSGVGHKALACSISDIAAMGGIPTSAVISLGVPKDLSLSYVRQLYRGVQKIARPFDVSIVGGDTVKSDKIIINVALMGEVAKKDVVYRSGAKVGDHIFVTGPLGRSLITGQHLKFIPRVKESQFLVKHLKPTSMIDISDGLVSDLGHILKASDVGAVIDKVSVPRRKKASLQEALCDGEDFELLFTLSSKNSKRCEFYKIGEVVKGKGSNLLSKGYQHF</sequence>
<dbReference type="InterPro" id="IPR016188">
    <property type="entry name" value="PurM-like_N"/>
</dbReference>
<keyword evidence="2" id="KW-0808">Transferase</keyword>
<accession>A0A3B1D9U1</accession>
<keyword evidence="2" id="KW-0418">Kinase</keyword>
<dbReference type="HAMAP" id="MF_02128">
    <property type="entry name" value="TMP_kinase"/>
    <property type="match status" value="1"/>
</dbReference>
<dbReference type="GO" id="GO:0009030">
    <property type="term" value="F:thiamine-phosphate kinase activity"/>
    <property type="evidence" value="ECO:0007669"/>
    <property type="project" value="UniProtKB-EC"/>
</dbReference>
<dbReference type="Pfam" id="PF00586">
    <property type="entry name" value="AIRS"/>
    <property type="match status" value="1"/>
</dbReference>
<dbReference type="EMBL" id="UOGJ01000067">
    <property type="protein sequence ID" value="VAX35611.1"/>
    <property type="molecule type" value="Genomic_DNA"/>
</dbReference>
<dbReference type="PIRSF" id="PIRSF005303">
    <property type="entry name" value="Thiam_monoph_kin"/>
    <property type="match status" value="1"/>
</dbReference>